<proteinExistence type="predicted"/>
<organism evidence="3">
    <name type="scientific">Sesamum calycinum</name>
    <dbReference type="NCBI Taxonomy" id="2727403"/>
    <lineage>
        <taxon>Eukaryota</taxon>
        <taxon>Viridiplantae</taxon>
        <taxon>Streptophyta</taxon>
        <taxon>Embryophyta</taxon>
        <taxon>Tracheophyta</taxon>
        <taxon>Spermatophyta</taxon>
        <taxon>Magnoliopsida</taxon>
        <taxon>eudicotyledons</taxon>
        <taxon>Gunneridae</taxon>
        <taxon>Pentapetalae</taxon>
        <taxon>asterids</taxon>
        <taxon>lamiids</taxon>
        <taxon>Lamiales</taxon>
        <taxon>Pedaliaceae</taxon>
        <taxon>Sesamum</taxon>
    </lineage>
</organism>
<feature type="coiled-coil region" evidence="1">
    <location>
        <begin position="137"/>
        <end position="164"/>
    </location>
</feature>
<name>A0AAW2MBK3_9LAMI</name>
<dbReference type="AlphaFoldDB" id="A0AAW2MBK3"/>
<feature type="region of interest" description="Disordered" evidence="2">
    <location>
        <begin position="31"/>
        <end position="96"/>
    </location>
</feature>
<dbReference type="EMBL" id="JACGWM010000014">
    <property type="protein sequence ID" value="KAL0328254.1"/>
    <property type="molecule type" value="Genomic_DNA"/>
</dbReference>
<evidence type="ECO:0000313" key="3">
    <source>
        <dbReference type="EMBL" id="KAL0328254.1"/>
    </source>
</evidence>
<keyword evidence="1" id="KW-0175">Coiled coil</keyword>
<gene>
    <name evidence="3" type="ORF">Scaly_2258000</name>
</gene>
<comment type="caution">
    <text evidence="3">The sequence shown here is derived from an EMBL/GenBank/DDBJ whole genome shotgun (WGS) entry which is preliminary data.</text>
</comment>
<reference evidence="3" key="1">
    <citation type="submission" date="2020-06" db="EMBL/GenBank/DDBJ databases">
        <authorList>
            <person name="Li T."/>
            <person name="Hu X."/>
            <person name="Zhang T."/>
            <person name="Song X."/>
            <person name="Zhang H."/>
            <person name="Dai N."/>
            <person name="Sheng W."/>
            <person name="Hou X."/>
            <person name="Wei L."/>
        </authorList>
    </citation>
    <scope>NUCLEOTIDE SEQUENCE</scope>
    <source>
        <strain evidence="3">KEN8</strain>
        <tissue evidence="3">Leaf</tissue>
    </source>
</reference>
<sequence>MAAFKHLLSQTNRRCFSNAPPPRHLVSLLRRHFSAEPQPSPNPEPSNEPNTNSRRPIPIQPVSYPAKPRPPPPEETQQESPPEKQTSAVDTLDPVNAETWSWTRDEMRYMKDTPVISPVSYPSRVAPLPEDRVRVGEEEKRDRNEELERERRRIEEDRRRGVLRYRKEEEVEENLPFPRLIKVENADQNNKKKSKMIYDLKEAIRLVKVGSVEFSPPPITHTHTHFVVPIDLYESVLHNLLM</sequence>
<accession>A0AAW2MBK3</accession>
<protein>
    <submittedName>
        <fullName evidence="3">Uncharacterized protein</fullName>
    </submittedName>
</protein>
<evidence type="ECO:0000256" key="2">
    <source>
        <dbReference type="SAM" id="MobiDB-lite"/>
    </source>
</evidence>
<reference evidence="3" key="2">
    <citation type="journal article" date="2024" name="Plant">
        <title>Genomic evolution and insights into agronomic trait innovations of Sesamum species.</title>
        <authorList>
            <person name="Miao H."/>
            <person name="Wang L."/>
            <person name="Qu L."/>
            <person name="Liu H."/>
            <person name="Sun Y."/>
            <person name="Le M."/>
            <person name="Wang Q."/>
            <person name="Wei S."/>
            <person name="Zheng Y."/>
            <person name="Lin W."/>
            <person name="Duan Y."/>
            <person name="Cao H."/>
            <person name="Xiong S."/>
            <person name="Wang X."/>
            <person name="Wei L."/>
            <person name="Li C."/>
            <person name="Ma Q."/>
            <person name="Ju M."/>
            <person name="Zhao R."/>
            <person name="Li G."/>
            <person name="Mu C."/>
            <person name="Tian Q."/>
            <person name="Mei H."/>
            <person name="Zhang T."/>
            <person name="Gao T."/>
            <person name="Zhang H."/>
        </authorList>
    </citation>
    <scope>NUCLEOTIDE SEQUENCE</scope>
    <source>
        <strain evidence="3">KEN8</strain>
    </source>
</reference>
<evidence type="ECO:0000256" key="1">
    <source>
        <dbReference type="SAM" id="Coils"/>
    </source>
</evidence>